<protein>
    <submittedName>
        <fullName evidence="3">AAA domain containing protein</fullName>
    </submittedName>
</protein>
<evidence type="ECO:0000313" key="3">
    <source>
        <dbReference type="EMBL" id="CAB4174188.1"/>
    </source>
</evidence>
<proteinExistence type="predicted"/>
<dbReference type="SUPFAM" id="SSF52540">
    <property type="entry name" value="P-loop containing nucleoside triphosphate hydrolases"/>
    <property type="match status" value="1"/>
</dbReference>
<gene>
    <name evidence="4" type="ORF">UFOVP1231_12</name>
    <name evidence="2" type="ORF">UFOVP283_21</name>
    <name evidence="3" type="ORF">UFOVP957_27</name>
</gene>
<evidence type="ECO:0000313" key="2">
    <source>
        <dbReference type="EMBL" id="CAB4134825.1"/>
    </source>
</evidence>
<accession>A0A6J5PYM7</accession>
<name>A0A6J5PYM7_9CAUD</name>
<dbReference type="EMBL" id="LR797182">
    <property type="protein sequence ID" value="CAB4192211.1"/>
    <property type="molecule type" value="Genomic_DNA"/>
</dbReference>
<dbReference type="EMBL" id="LR796292">
    <property type="protein sequence ID" value="CAB4134825.1"/>
    <property type="molecule type" value="Genomic_DNA"/>
</dbReference>
<organism evidence="3">
    <name type="scientific">uncultured Caudovirales phage</name>
    <dbReference type="NCBI Taxonomy" id="2100421"/>
    <lineage>
        <taxon>Viruses</taxon>
        <taxon>Duplodnaviria</taxon>
        <taxon>Heunggongvirae</taxon>
        <taxon>Uroviricota</taxon>
        <taxon>Caudoviricetes</taxon>
        <taxon>Peduoviridae</taxon>
        <taxon>Maltschvirus</taxon>
        <taxon>Maltschvirus maltsch</taxon>
    </lineage>
</organism>
<evidence type="ECO:0000313" key="4">
    <source>
        <dbReference type="EMBL" id="CAB4192211.1"/>
    </source>
</evidence>
<sequence length="455" mass="50067">MSPLLPDAWLQHMQKAAGGSAKMELDRAQARAIIDQMPVGDPCPHVQAAAGAAIGLGAVHELFRPAILKVVAAGRSGCPGAAAALVGMHRAFLAEKTYGPEGKPRNEAESEWHRLLDGAIAIAGNNPQGTMCVDRQMDWIDEIQDFDQPSWEPIPSIDWATLWEDETVEEWFCEPLLAKRRLVALYSPPKVGKSLLMLEMAAAIATGRPMFGYSDPPEATSVLYVDFENDPRGDIRTRLQAMGYGPNDLALLHLLSFPTLSALDSERGSLELMRNLAHHQAEVLIIDTVSRAIAGEENDNDTWLKFYRHTGLKLKQAGIAMIRLDHSGKDVFRGQRGGSAKSGDVDSVWRLSQIDDGSFQLECEAKRFQISETSLTLTREVSPWLRHTINPFAIDDSWKRKISAALIDLDAHGIDPELGARKAYEALQKLGKPHSARSVKDAQSRRRVGNQAEMG</sequence>
<dbReference type="EMBL" id="LR796918">
    <property type="protein sequence ID" value="CAB4174188.1"/>
    <property type="molecule type" value="Genomic_DNA"/>
</dbReference>
<feature type="region of interest" description="Disordered" evidence="1">
    <location>
        <begin position="431"/>
        <end position="455"/>
    </location>
</feature>
<evidence type="ECO:0000256" key="1">
    <source>
        <dbReference type="SAM" id="MobiDB-lite"/>
    </source>
</evidence>
<dbReference type="Gene3D" id="3.40.50.300">
    <property type="entry name" value="P-loop containing nucleotide triphosphate hydrolases"/>
    <property type="match status" value="1"/>
</dbReference>
<dbReference type="Pfam" id="PF13481">
    <property type="entry name" value="AAA_25"/>
    <property type="match status" value="1"/>
</dbReference>
<reference evidence="3" key="1">
    <citation type="submission" date="2020-05" db="EMBL/GenBank/DDBJ databases">
        <authorList>
            <person name="Chiriac C."/>
            <person name="Salcher M."/>
            <person name="Ghai R."/>
            <person name="Kavagutti S V."/>
        </authorList>
    </citation>
    <scope>NUCLEOTIDE SEQUENCE</scope>
</reference>
<dbReference type="InterPro" id="IPR027417">
    <property type="entry name" value="P-loop_NTPase"/>
</dbReference>